<dbReference type="AlphaFoldDB" id="A8SDA5"/>
<organism evidence="1 2">
    <name type="scientific">Faecalibacterium prausnitzii M21/2</name>
    <dbReference type="NCBI Taxonomy" id="411485"/>
    <lineage>
        <taxon>Bacteria</taxon>
        <taxon>Bacillati</taxon>
        <taxon>Bacillota</taxon>
        <taxon>Clostridia</taxon>
        <taxon>Eubacteriales</taxon>
        <taxon>Oscillospiraceae</taxon>
        <taxon>Faecalibacterium</taxon>
    </lineage>
</organism>
<reference evidence="1 2" key="1">
    <citation type="submission" date="2007-09" db="EMBL/GenBank/DDBJ databases">
        <title>Draft genome sequence of Faecalibacterium prausnitzii M21/2.</title>
        <authorList>
            <person name="Sudarsanam P."/>
            <person name="Ley R."/>
            <person name="Guruge J."/>
            <person name="Turnbaugh P.J."/>
            <person name="Mahowald M."/>
            <person name="Liep D."/>
            <person name="Gordon J."/>
        </authorList>
    </citation>
    <scope>NUCLEOTIDE SEQUENCE [LARGE SCALE GENOMIC DNA]</scope>
    <source>
        <strain evidence="1 2">M21/2</strain>
    </source>
</reference>
<dbReference type="EMBL" id="ABED02000028">
    <property type="protein sequence ID" value="EDP20839.1"/>
    <property type="molecule type" value="Genomic_DNA"/>
</dbReference>
<evidence type="ECO:0000313" key="1">
    <source>
        <dbReference type="EMBL" id="EDP20839.1"/>
    </source>
</evidence>
<sequence length="52" mass="5837">MFPGLNAHIVQNSVGHRRSPLRLEQCSPLRAAQPKSVCVCHAFIILLLLWKS</sequence>
<name>A8SDA5_9FIRM</name>
<accession>A8SDA5</accession>
<comment type="caution">
    <text evidence="1">The sequence shown here is derived from an EMBL/GenBank/DDBJ whole genome shotgun (WGS) entry which is preliminary data.</text>
</comment>
<protein>
    <submittedName>
        <fullName evidence="1">Uncharacterized protein</fullName>
    </submittedName>
</protein>
<gene>
    <name evidence="1" type="ORF">FAEPRAM212_02164</name>
</gene>
<dbReference type="HOGENOM" id="CLU_3080070_0_0_9"/>
<dbReference type="Proteomes" id="UP000005945">
    <property type="component" value="Unassembled WGS sequence"/>
</dbReference>
<evidence type="ECO:0000313" key="2">
    <source>
        <dbReference type="Proteomes" id="UP000005945"/>
    </source>
</evidence>
<reference evidence="1 2" key="2">
    <citation type="submission" date="2007-09" db="EMBL/GenBank/DDBJ databases">
        <authorList>
            <person name="Fulton L."/>
            <person name="Clifton S."/>
            <person name="Fulton B."/>
            <person name="Xu J."/>
            <person name="Minx P."/>
            <person name="Pepin K.H."/>
            <person name="Johnson M."/>
            <person name="Thiruvilangam P."/>
            <person name="Bhonagiri V."/>
            <person name="Nash W.E."/>
            <person name="Mardis E.R."/>
            <person name="Wilson R.K."/>
        </authorList>
    </citation>
    <scope>NUCLEOTIDE SEQUENCE [LARGE SCALE GENOMIC DNA]</scope>
    <source>
        <strain evidence="1 2">M21/2</strain>
    </source>
</reference>
<proteinExistence type="predicted"/>